<dbReference type="HOGENOM" id="CLU_2500165_0_0_1"/>
<evidence type="ECO:0000313" key="2">
    <source>
        <dbReference type="Proteomes" id="UP000000305"/>
    </source>
</evidence>
<dbReference type="Proteomes" id="UP000000305">
    <property type="component" value="Unassembled WGS sequence"/>
</dbReference>
<sequence>MKAGIRTCSCLKFSFALKHRKVFLGGQISMINQLIQFMLNKISTKLYPNSCKGLSKNVFLGSQRPVVNLLIHLMFHTMLNNGKNPV</sequence>
<name>E9HL43_DAPPU</name>
<dbReference type="EMBL" id="GL732675">
    <property type="protein sequence ID" value="EFX67540.1"/>
    <property type="molecule type" value="Genomic_DNA"/>
</dbReference>
<proteinExistence type="predicted"/>
<protein>
    <submittedName>
        <fullName evidence="1">Uncharacterized protein</fullName>
    </submittedName>
</protein>
<reference evidence="1 2" key="1">
    <citation type="journal article" date="2011" name="Science">
        <title>The ecoresponsive genome of Daphnia pulex.</title>
        <authorList>
            <person name="Colbourne J.K."/>
            <person name="Pfrender M.E."/>
            <person name="Gilbert D."/>
            <person name="Thomas W.K."/>
            <person name="Tucker A."/>
            <person name="Oakley T.H."/>
            <person name="Tokishita S."/>
            <person name="Aerts A."/>
            <person name="Arnold G.J."/>
            <person name="Basu M.K."/>
            <person name="Bauer D.J."/>
            <person name="Caceres C.E."/>
            <person name="Carmel L."/>
            <person name="Casola C."/>
            <person name="Choi J.H."/>
            <person name="Detter J.C."/>
            <person name="Dong Q."/>
            <person name="Dusheyko S."/>
            <person name="Eads B.D."/>
            <person name="Frohlich T."/>
            <person name="Geiler-Samerotte K.A."/>
            <person name="Gerlach D."/>
            <person name="Hatcher P."/>
            <person name="Jogdeo S."/>
            <person name="Krijgsveld J."/>
            <person name="Kriventseva E.V."/>
            <person name="Kultz D."/>
            <person name="Laforsch C."/>
            <person name="Lindquist E."/>
            <person name="Lopez J."/>
            <person name="Manak J.R."/>
            <person name="Muller J."/>
            <person name="Pangilinan J."/>
            <person name="Patwardhan R.P."/>
            <person name="Pitluck S."/>
            <person name="Pritham E.J."/>
            <person name="Rechtsteiner A."/>
            <person name="Rho M."/>
            <person name="Rogozin I.B."/>
            <person name="Sakarya O."/>
            <person name="Salamov A."/>
            <person name="Schaack S."/>
            <person name="Shapiro H."/>
            <person name="Shiga Y."/>
            <person name="Skalitzky C."/>
            <person name="Smith Z."/>
            <person name="Souvorov A."/>
            <person name="Sung W."/>
            <person name="Tang Z."/>
            <person name="Tsuchiya D."/>
            <person name="Tu H."/>
            <person name="Vos H."/>
            <person name="Wang M."/>
            <person name="Wolf Y.I."/>
            <person name="Yamagata H."/>
            <person name="Yamada T."/>
            <person name="Ye Y."/>
            <person name="Shaw J.R."/>
            <person name="Andrews J."/>
            <person name="Crease T.J."/>
            <person name="Tang H."/>
            <person name="Lucas S.M."/>
            <person name="Robertson H.M."/>
            <person name="Bork P."/>
            <person name="Koonin E.V."/>
            <person name="Zdobnov E.M."/>
            <person name="Grigoriev I.V."/>
            <person name="Lynch M."/>
            <person name="Boore J.L."/>
        </authorList>
    </citation>
    <scope>NUCLEOTIDE SEQUENCE [LARGE SCALE GENOMIC DNA]</scope>
</reference>
<dbReference type="KEGG" id="dpx:DAPPUDRAFT_261494"/>
<dbReference type="AlphaFoldDB" id="E9HL43"/>
<gene>
    <name evidence="1" type="ORF">DAPPUDRAFT_261494</name>
</gene>
<keyword evidence="2" id="KW-1185">Reference proteome</keyword>
<dbReference type="InParanoid" id="E9HL43"/>
<accession>E9HL43</accession>
<evidence type="ECO:0000313" key="1">
    <source>
        <dbReference type="EMBL" id="EFX67540.1"/>
    </source>
</evidence>
<organism evidence="1 2">
    <name type="scientific">Daphnia pulex</name>
    <name type="common">Water flea</name>
    <dbReference type="NCBI Taxonomy" id="6669"/>
    <lineage>
        <taxon>Eukaryota</taxon>
        <taxon>Metazoa</taxon>
        <taxon>Ecdysozoa</taxon>
        <taxon>Arthropoda</taxon>
        <taxon>Crustacea</taxon>
        <taxon>Branchiopoda</taxon>
        <taxon>Diplostraca</taxon>
        <taxon>Cladocera</taxon>
        <taxon>Anomopoda</taxon>
        <taxon>Daphniidae</taxon>
        <taxon>Daphnia</taxon>
    </lineage>
</organism>